<sequence length="1015" mass="115170">MDESYTRWRDSAAYRVGNTSIIISDSDEDVVDNSRSSDTQNVIDESHEDDTEATPKMNKVIISDDDDDNDTPILVNRNKKKYNELNFTDSYDDSYDREDDDSNENSNNEEYHSSSDSDSAASHSLIKLKGKKRKDITHDNTREDIKESRLNSSSDSFTNMHFPNTDNSNGQNKSDYNKVDMENKTNHDVPVTIELGSSGIIISSIHFILGLINIFTRANIIYILFSTDSNSGRNSDSEYARSFAEQEVGVKDMNPLRAQERAITVCKLNMLKNETAQMKLLLAEGNLEALPDKGQKLQECIRQQEEEIRVLTHKLENIPSTSSNNRESDRLRSHFEEASGSVEDDSYAYNPYLDIDGISIKPTTSPELRELGKKAQATRDMELALTVDRLQDLHGSLVARPSETEKAEDPRGLKVSLMPHQQHALAWLLWREQQKPPGGILADDMGLGKTLTMIALIIKTLDQKDFEYDKSDKDDSDDDDDEWRNRNKSLRSKGGTLVVCPASLLSQWEGEVRNRCKRGLLSIEVYHGNNRQTVPKRLAKNDMVITTYNILSREHKTNSTLFKIKWKRCILDEAHVVRNHKSQASEAVCALLASKRWALTGTPIQNKELDLYSILKYLKCSPFNDLRVWKRWVDNKNAAGHQRLATLMKALMLRRTKQELMAKGEIENLPDKSIEEVIVNLDRQEQLVYEKILIYSRTLFAQFLAQRAEKQHAFDLYSGKYDKPAYLSNPNKETQFTKAQNKLLAMHADVKAHEILVLLLRLRQICCHPALIHAMLDREDVQQCGIMDTDTNNEDADLLSRVNRISLNALSNVEDDIGVDQRVTGNLLTAENPVFDNDRTSSKMKVLLNTVKEILEKGNDKIIIVSQWANLLDVIGLRLSTIKGATFSKLTGSVAIKDRHNVIEAFNSKNCGPRILLLSLTAGGVGLNLVGGNHLLLFDIHWNPQLESQAQDRIYRFGQAKNVYIYKFICVNTIEERIKALQERKLEIAKNVLSGDKSNTAMKLTLNDLKSLFGF</sequence>
<comment type="similarity">
    <text evidence="2">Belongs to the SNF2/RAD54 helicase family.</text>
</comment>
<evidence type="ECO:0000256" key="2">
    <source>
        <dbReference type="ARBA" id="ARBA00007025"/>
    </source>
</evidence>
<evidence type="ECO:0000313" key="20">
    <source>
        <dbReference type="Proteomes" id="UP001430953"/>
    </source>
</evidence>
<keyword evidence="4" id="KW-0597">Phosphoprotein</keyword>
<feature type="compositionally biased region" description="Basic residues" evidence="16">
    <location>
        <begin position="126"/>
        <end position="135"/>
    </location>
</feature>
<keyword evidence="3" id="KW-0806">Transcription termination</keyword>
<dbReference type="InterPro" id="IPR014001">
    <property type="entry name" value="Helicase_ATP-bd"/>
</dbReference>
<proteinExistence type="inferred from homology"/>
<evidence type="ECO:0000256" key="13">
    <source>
        <dbReference type="ARBA" id="ARBA00070113"/>
    </source>
</evidence>
<dbReference type="InterPro" id="IPR038718">
    <property type="entry name" value="SNF2-like_sf"/>
</dbReference>
<dbReference type="InterPro" id="IPR001650">
    <property type="entry name" value="Helicase_C-like"/>
</dbReference>
<evidence type="ECO:0000256" key="14">
    <source>
        <dbReference type="ARBA" id="ARBA00079067"/>
    </source>
</evidence>
<dbReference type="PANTHER" id="PTHR45626:SF50">
    <property type="entry name" value="TRANSCRIPTION TERMINATION FACTOR 2"/>
    <property type="match status" value="1"/>
</dbReference>
<feature type="region of interest" description="Disordered" evidence="16">
    <location>
        <begin position="24"/>
        <end position="173"/>
    </location>
</feature>
<dbReference type="Gene3D" id="3.40.50.300">
    <property type="entry name" value="P-loop containing nucleotide triphosphate hydrolases"/>
    <property type="match status" value="1"/>
</dbReference>
<evidence type="ECO:0000256" key="4">
    <source>
        <dbReference type="ARBA" id="ARBA00022553"/>
    </source>
</evidence>
<dbReference type="CDD" id="cd18793">
    <property type="entry name" value="SF2_C_SNF"/>
    <property type="match status" value="1"/>
</dbReference>
<dbReference type="Pfam" id="PF00176">
    <property type="entry name" value="SNF2-rel_dom"/>
    <property type="match status" value="1"/>
</dbReference>
<evidence type="ECO:0000256" key="7">
    <source>
        <dbReference type="ARBA" id="ARBA00022806"/>
    </source>
</evidence>
<protein>
    <recommendedName>
        <fullName evidence="13">Transcription termination factor 2</fullName>
    </recommendedName>
    <alternativeName>
        <fullName evidence="15">RNA polymerase II termination factor</fullName>
    </alternativeName>
    <alternativeName>
        <fullName evidence="14">Transcription release factor 2</fullName>
    </alternativeName>
</protein>
<evidence type="ECO:0000256" key="3">
    <source>
        <dbReference type="ARBA" id="ARBA00022472"/>
    </source>
</evidence>
<dbReference type="Pfam" id="PF00271">
    <property type="entry name" value="Helicase_C"/>
    <property type="match status" value="1"/>
</dbReference>
<evidence type="ECO:0000259" key="17">
    <source>
        <dbReference type="PROSITE" id="PS51192"/>
    </source>
</evidence>
<evidence type="ECO:0000256" key="10">
    <source>
        <dbReference type="ARBA" id="ARBA00023125"/>
    </source>
</evidence>
<accession>A0AAW2H1W3</accession>
<evidence type="ECO:0000256" key="1">
    <source>
        <dbReference type="ARBA" id="ARBA00004123"/>
    </source>
</evidence>
<evidence type="ECO:0000256" key="12">
    <source>
        <dbReference type="ARBA" id="ARBA00023242"/>
    </source>
</evidence>
<dbReference type="SMART" id="SM00487">
    <property type="entry name" value="DEXDc"/>
    <property type="match status" value="1"/>
</dbReference>
<feature type="compositionally biased region" description="Polar residues" evidence="16">
    <location>
        <begin position="150"/>
        <end position="173"/>
    </location>
</feature>
<dbReference type="GO" id="GO:0004386">
    <property type="term" value="F:helicase activity"/>
    <property type="evidence" value="ECO:0007669"/>
    <property type="project" value="UniProtKB-KW"/>
</dbReference>
<dbReference type="GO" id="GO:0005524">
    <property type="term" value="F:ATP binding"/>
    <property type="evidence" value="ECO:0007669"/>
    <property type="project" value="UniProtKB-KW"/>
</dbReference>
<reference evidence="19 20" key="1">
    <citation type="submission" date="2023-03" db="EMBL/GenBank/DDBJ databases">
        <title>High recombination rates correlate with genetic variation in Cardiocondyla obscurior ants.</title>
        <authorList>
            <person name="Errbii M."/>
        </authorList>
    </citation>
    <scope>NUCLEOTIDE SEQUENCE [LARGE SCALE GENOMIC DNA]</scope>
    <source>
        <strain evidence="19">Alpha-2009</strain>
        <tissue evidence="19">Whole body</tissue>
    </source>
</reference>
<dbReference type="AlphaFoldDB" id="A0AAW2H1W3"/>
<dbReference type="SUPFAM" id="SSF52540">
    <property type="entry name" value="P-loop containing nucleoside triphosphate hydrolases"/>
    <property type="match status" value="2"/>
</dbReference>
<gene>
    <name evidence="19" type="ORF">PUN28_000943</name>
</gene>
<dbReference type="InterPro" id="IPR050628">
    <property type="entry name" value="SNF2_RAD54_helicase_TF"/>
</dbReference>
<feature type="compositionally biased region" description="Acidic residues" evidence="16">
    <location>
        <begin position="90"/>
        <end position="103"/>
    </location>
</feature>
<keyword evidence="11" id="KW-0804">Transcription</keyword>
<comment type="caution">
    <text evidence="19">The sequence shown here is derived from an EMBL/GenBank/DDBJ whole genome shotgun (WGS) entry which is preliminary data.</text>
</comment>
<dbReference type="GO" id="GO:0003677">
    <property type="term" value="F:DNA binding"/>
    <property type="evidence" value="ECO:0007669"/>
    <property type="project" value="UniProtKB-KW"/>
</dbReference>
<dbReference type="PANTHER" id="PTHR45626">
    <property type="entry name" value="TRANSCRIPTION TERMINATION FACTOR 2-RELATED"/>
    <property type="match status" value="1"/>
</dbReference>
<dbReference type="InterPro" id="IPR000330">
    <property type="entry name" value="SNF2_N"/>
</dbReference>
<keyword evidence="6" id="KW-0378">Hydrolase</keyword>
<organism evidence="19 20">
    <name type="scientific">Cardiocondyla obscurior</name>
    <dbReference type="NCBI Taxonomy" id="286306"/>
    <lineage>
        <taxon>Eukaryota</taxon>
        <taxon>Metazoa</taxon>
        <taxon>Ecdysozoa</taxon>
        <taxon>Arthropoda</taxon>
        <taxon>Hexapoda</taxon>
        <taxon>Insecta</taxon>
        <taxon>Pterygota</taxon>
        <taxon>Neoptera</taxon>
        <taxon>Endopterygota</taxon>
        <taxon>Hymenoptera</taxon>
        <taxon>Apocrita</taxon>
        <taxon>Aculeata</taxon>
        <taxon>Formicoidea</taxon>
        <taxon>Formicidae</taxon>
        <taxon>Myrmicinae</taxon>
        <taxon>Cardiocondyla</taxon>
    </lineage>
</organism>
<dbReference type="GO" id="GO:0006281">
    <property type="term" value="P:DNA repair"/>
    <property type="evidence" value="ECO:0007669"/>
    <property type="project" value="TreeGrafter"/>
</dbReference>
<feature type="domain" description="Helicase C-terminal" evidence="18">
    <location>
        <begin position="850"/>
        <end position="1010"/>
    </location>
</feature>
<dbReference type="GO" id="GO:0005737">
    <property type="term" value="C:cytoplasm"/>
    <property type="evidence" value="ECO:0007669"/>
    <property type="project" value="UniProtKB-ARBA"/>
</dbReference>
<dbReference type="PROSITE" id="PS51194">
    <property type="entry name" value="HELICASE_CTER"/>
    <property type="match status" value="1"/>
</dbReference>
<dbReference type="GO" id="GO:0016787">
    <property type="term" value="F:hydrolase activity"/>
    <property type="evidence" value="ECO:0007669"/>
    <property type="project" value="UniProtKB-KW"/>
</dbReference>
<dbReference type="GO" id="GO:0008094">
    <property type="term" value="F:ATP-dependent activity, acting on DNA"/>
    <property type="evidence" value="ECO:0007669"/>
    <property type="project" value="UniProtKB-ARBA"/>
</dbReference>
<keyword evidence="8" id="KW-0067">ATP-binding</keyword>
<feature type="region of interest" description="Disordered" evidence="16">
    <location>
        <begin position="468"/>
        <end position="487"/>
    </location>
</feature>
<feature type="domain" description="Helicase ATP-binding" evidence="17">
    <location>
        <begin position="430"/>
        <end position="621"/>
    </location>
</feature>
<keyword evidence="9" id="KW-0805">Transcription regulation</keyword>
<evidence type="ECO:0000256" key="15">
    <source>
        <dbReference type="ARBA" id="ARBA00082628"/>
    </source>
</evidence>
<evidence type="ECO:0000256" key="16">
    <source>
        <dbReference type="SAM" id="MobiDB-lite"/>
    </source>
</evidence>
<evidence type="ECO:0000256" key="6">
    <source>
        <dbReference type="ARBA" id="ARBA00022801"/>
    </source>
</evidence>
<dbReference type="InterPro" id="IPR049730">
    <property type="entry name" value="SNF2/RAD54-like_C"/>
</dbReference>
<evidence type="ECO:0000256" key="11">
    <source>
        <dbReference type="ARBA" id="ARBA00023163"/>
    </source>
</evidence>
<evidence type="ECO:0000313" key="19">
    <source>
        <dbReference type="EMBL" id="KAL0133556.1"/>
    </source>
</evidence>
<dbReference type="EMBL" id="JADYXP020000001">
    <property type="protein sequence ID" value="KAL0133556.1"/>
    <property type="molecule type" value="Genomic_DNA"/>
</dbReference>
<evidence type="ECO:0000256" key="9">
    <source>
        <dbReference type="ARBA" id="ARBA00023015"/>
    </source>
</evidence>
<dbReference type="PROSITE" id="PS51192">
    <property type="entry name" value="HELICASE_ATP_BIND_1"/>
    <property type="match status" value="1"/>
</dbReference>
<keyword evidence="5" id="KW-0547">Nucleotide-binding</keyword>
<dbReference type="FunFam" id="3.40.50.10810:FF:000043">
    <property type="entry name" value="Transcription termination factor 2"/>
    <property type="match status" value="1"/>
</dbReference>
<dbReference type="Proteomes" id="UP001430953">
    <property type="component" value="Unassembled WGS sequence"/>
</dbReference>
<keyword evidence="10" id="KW-0238">DNA-binding</keyword>
<dbReference type="GO" id="GO:0005634">
    <property type="term" value="C:nucleus"/>
    <property type="evidence" value="ECO:0007669"/>
    <property type="project" value="UniProtKB-SubCell"/>
</dbReference>
<evidence type="ECO:0000256" key="8">
    <source>
        <dbReference type="ARBA" id="ARBA00022840"/>
    </source>
</evidence>
<dbReference type="Gene3D" id="3.40.50.10810">
    <property type="entry name" value="Tandem AAA-ATPase domain"/>
    <property type="match status" value="1"/>
</dbReference>
<feature type="compositionally biased region" description="Basic and acidic residues" evidence="16">
    <location>
        <begin position="136"/>
        <end position="149"/>
    </location>
</feature>
<dbReference type="InterPro" id="IPR027417">
    <property type="entry name" value="P-loop_NTPase"/>
</dbReference>
<keyword evidence="12" id="KW-0539">Nucleus</keyword>
<evidence type="ECO:0000259" key="18">
    <source>
        <dbReference type="PROSITE" id="PS51194"/>
    </source>
</evidence>
<comment type="subcellular location">
    <subcellularLocation>
        <location evidence="1">Nucleus</location>
    </subcellularLocation>
</comment>
<name>A0AAW2H1W3_9HYME</name>
<keyword evidence="7" id="KW-0347">Helicase</keyword>
<dbReference type="GO" id="GO:0006353">
    <property type="term" value="P:DNA-templated transcription termination"/>
    <property type="evidence" value="ECO:0007669"/>
    <property type="project" value="UniProtKB-KW"/>
</dbReference>
<keyword evidence="20" id="KW-1185">Reference proteome</keyword>
<dbReference type="SMART" id="SM00490">
    <property type="entry name" value="HELICc"/>
    <property type="match status" value="1"/>
</dbReference>
<evidence type="ECO:0000256" key="5">
    <source>
        <dbReference type="ARBA" id="ARBA00022741"/>
    </source>
</evidence>